<protein>
    <recommendedName>
        <fullName evidence="3">Integrase, catalytic region, zinc finger, CCHC-type, peptidase aspartic, catalytic</fullName>
    </recommendedName>
</protein>
<name>A0A699QSW1_TANCI</name>
<dbReference type="EMBL" id="BKCJ011053019">
    <property type="protein sequence ID" value="GFC75707.1"/>
    <property type="molecule type" value="Genomic_DNA"/>
</dbReference>
<comment type="caution">
    <text evidence="2">The sequence shown here is derived from an EMBL/GenBank/DDBJ whole genome shotgun (WGS) entry which is preliminary data.</text>
</comment>
<proteinExistence type="predicted"/>
<sequence>DSDDEGNGDEDLGLNVGREEGHDEKEEEDELYRDVNINQGRGIQTIQEFEDSHVTLTPVNPDENLGINVGQEERHDEEAEEDELYRGVNINQGRGIQMTQEIKDSHVTLTPVNPDGMESIFETTSQMDAQTPTSVAPLPMSAPTITPSTIATITTTSQAPTPHTTAPSSLIQDLPNFGSLFGFDNRLRTLEANFLEFMQTNQFVKAVSAILGIVQ</sequence>
<gene>
    <name evidence="2" type="ORF">Tci_847677</name>
</gene>
<evidence type="ECO:0008006" key="3">
    <source>
        <dbReference type="Google" id="ProtNLM"/>
    </source>
</evidence>
<feature type="non-terminal residue" evidence="2">
    <location>
        <position position="1"/>
    </location>
</feature>
<accession>A0A699QSW1</accession>
<organism evidence="2">
    <name type="scientific">Tanacetum cinerariifolium</name>
    <name type="common">Dalmatian daisy</name>
    <name type="synonym">Chrysanthemum cinerariifolium</name>
    <dbReference type="NCBI Taxonomy" id="118510"/>
    <lineage>
        <taxon>Eukaryota</taxon>
        <taxon>Viridiplantae</taxon>
        <taxon>Streptophyta</taxon>
        <taxon>Embryophyta</taxon>
        <taxon>Tracheophyta</taxon>
        <taxon>Spermatophyta</taxon>
        <taxon>Magnoliopsida</taxon>
        <taxon>eudicotyledons</taxon>
        <taxon>Gunneridae</taxon>
        <taxon>Pentapetalae</taxon>
        <taxon>asterids</taxon>
        <taxon>campanulids</taxon>
        <taxon>Asterales</taxon>
        <taxon>Asteraceae</taxon>
        <taxon>Asteroideae</taxon>
        <taxon>Anthemideae</taxon>
        <taxon>Anthemidinae</taxon>
        <taxon>Tanacetum</taxon>
    </lineage>
</organism>
<evidence type="ECO:0000313" key="2">
    <source>
        <dbReference type="EMBL" id="GFC75707.1"/>
    </source>
</evidence>
<reference evidence="2" key="1">
    <citation type="journal article" date="2019" name="Sci. Rep.">
        <title>Draft genome of Tanacetum cinerariifolium, the natural source of mosquito coil.</title>
        <authorList>
            <person name="Yamashiro T."/>
            <person name="Shiraishi A."/>
            <person name="Satake H."/>
            <person name="Nakayama K."/>
        </authorList>
    </citation>
    <scope>NUCLEOTIDE SEQUENCE</scope>
</reference>
<evidence type="ECO:0000256" key="1">
    <source>
        <dbReference type="SAM" id="MobiDB-lite"/>
    </source>
</evidence>
<feature type="compositionally biased region" description="Acidic residues" evidence="1">
    <location>
        <begin position="1"/>
        <end position="12"/>
    </location>
</feature>
<dbReference type="AlphaFoldDB" id="A0A699QSW1"/>
<feature type="region of interest" description="Disordered" evidence="1">
    <location>
        <begin position="1"/>
        <end position="29"/>
    </location>
</feature>